<dbReference type="PANTHER" id="PTHR23089">
    <property type="entry name" value="HISTIDINE TRIAD HIT PROTEIN"/>
    <property type="match status" value="1"/>
</dbReference>
<feature type="short sequence motif" description="Histidine triad motif" evidence="2 3">
    <location>
        <begin position="140"/>
        <end position="144"/>
    </location>
</feature>
<accession>A0A5C0UFX8</accession>
<name>A0A5C0UFX8_9PROT</name>
<keyword evidence="6" id="KW-1185">Reference proteome</keyword>
<dbReference type="KEGG" id="cpri:FZC34_01750"/>
<dbReference type="PROSITE" id="PS51084">
    <property type="entry name" value="HIT_2"/>
    <property type="match status" value="1"/>
</dbReference>
<evidence type="ECO:0000256" key="2">
    <source>
        <dbReference type="PIRSR" id="PIRSR601310-3"/>
    </source>
</evidence>
<dbReference type="Proteomes" id="UP000325004">
    <property type="component" value="Chromosome"/>
</dbReference>
<dbReference type="InterPro" id="IPR036265">
    <property type="entry name" value="HIT-like_sf"/>
</dbReference>
<dbReference type="EMBL" id="CP043316">
    <property type="protein sequence ID" value="QEK38627.1"/>
    <property type="molecule type" value="Genomic_DNA"/>
</dbReference>
<dbReference type="GO" id="GO:0003824">
    <property type="term" value="F:catalytic activity"/>
    <property type="evidence" value="ECO:0007669"/>
    <property type="project" value="InterPro"/>
</dbReference>
<dbReference type="OrthoDB" id="9784774at2"/>
<dbReference type="AlphaFoldDB" id="A0A5C0UFX8"/>
<proteinExistence type="predicted"/>
<dbReference type="InterPro" id="IPR001310">
    <property type="entry name" value="Histidine_triad_HIT"/>
</dbReference>
<feature type="domain" description="HIT" evidence="4">
    <location>
        <begin position="47"/>
        <end position="148"/>
    </location>
</feature>
<sequence>MNEKDKINSISYDAHDIRNKHNTSNIYSNTNNVHSKSIDNTYNTNNLFAKIIRKEIPSEVVYEDEHTLSFKDINPQAKIHILIIPKQRYCNVSDLLNGNKEFLGNFMLGVSKTIQKANPENKDFKLLTNNGTNAGQEIFHMHFHLLIN</sequence>
<dbReference type="PRINTS" id="PR00332">
    <property type="entry name" value="HISTRIAD"/>
</dbReference>
<evidence type="ECO:0000313" key="5">
    <source>
        <dbReference type="EMBL" id="QEK38627.1"/>
    </source>
</evidence>
<reference evidence="5 6" key="1">
    <citation type="submission" date="2019-08" db="EMBL/GenBank/DDBJ databases">
        <title>Highly reduced genomes of protist endosymbionts show evolutionary convergence.</title>
        <authorList>
            <person name="George E."/>
            <person name="Husnik F."/>
            <person name="Tashyreva D."/>
            <person name="Prokopchuk G."/>
            <person name="Horak A."/>
            <person name="Kwong W.K."/>
            <person name="Lukes J."/>
            <person name="Keeling P.J."/>
        </authorList>
    </citation>
    <scope>NUCLEOTIDE SEQUENCE [LARGE SCALE GENOMIC DNA]</scope>
    <source>
        <strain evidence="5">1604LC</strain>
    </source>
</reference>
<dbReference type="InterPro" id="IPR011146">
    <property type="entry name" value="HIT-like"/>
</dbReference>
<evidence type="ECO:0000313" key="6">
    <source>
        <dbReference type="Proteomes" id="UP000325004"/>
    </source>
</evidence>
<dbReference type="SUPFAM" id="SSF54197">
    <property type="entry name" value="HIT-like"/>
    <property type="match status" value="1"/>
</dbReference>
<gene>
    <name evidence="5" type="ORF">FZC34_01750</name>
</gene>
<evidence type="ECO:0000256" key="1">
    <source>
        <dbReference type="PIRSR" id="PIRSR601310-1"/>
    </source>
</evidence>
<dbReference type="Pfam" id="PF01230">
    <property type="entry name" value="HIT"/>
    <property type="match status" value="1"/>
</dbReference>
<evidence type="ECO:0000259" key="4">
    <source>
        <dbReference type="PROSITE" id="PS51084"/>
    </source>
</evidence>
<protein>
    <submittedName>
        <fullName evidence="5">Histidine triad nucleotide-binding protein</fullName>
    </submittedName>
</protein>
<dbReference type="RefSeq" id="WP_148971748.1">
    <property type="nucleotide sequence ID" value="NZ_CP043316.1"/>
</dbReference>
<dbReference type="Gene3D" id="3.30.428.10">
    <property type="entry name" value="HIT-like"/>
    <property type="match status" value="1"/>
</dbReference>
<dbReference type="CDD" id="cd01276">
    <property type="entry name" value="PKCI_related"/>
    <property type="match status" value="1"/>
</dbReference>
<evidence type="ECO:0000256" key="3">
    <source>
        <dbReference type="PROSITE-ProRule" id="PRU00464"/>
    </source>
</evidence>
<organism evidence="5 6">
    <name type="scientific">Candidatus Cytomitobacter primus</name>
    <dbReference type="NCBI Taxonomy" id="2066024"/>
    <lineage>
        <taxon>Bacteria</taxon>
        <taxon>Pseudomonadati</taxon>
        <taxon>Pseudomonadota</taxon>
        <taxon>Alphaproteobacteria</taxon>
        <taxon>Holosporales</taxon>
        <taxon>Holosporaceae</taxon>
        <taxon>Candidatus Cytomitobacter</taxon>
    </lineage>
</organism>
<feature type="active site" description="Tele-AMP-histidine intermediate" evidence="1">
    <location>
        <position position="142"/>
    </location>
</feature>